<dbReference type="Pfam" id="PF02978">
    <property type="entry name" value="SRP_SPB"/>
    <property type="match status" value="1"/>
</dbReference>
<dbReference type="PROSITE" id="PS00300">
    <property type="entry name" value="SRP54"/>
    <property type="match status" value="1"/>
</dbReference>
<keyword evidence="2" id="KW-0547">Nucleotide-binding</keyword>
<dbReference type="SMART" id="SM00962">
    <property type="entry name" value="SRP54"/>
    <property type="match status" value="1"/>
</dbReference>
<dbReference type="Gramene" id="RZC84073">
    <property type="protein sequence ID" value="RZC84073"/>
    <property type="gene ID" value="C5167_046860"/>
</dbReference>
<dbReference type="GO" id="GO:0003924">
    <property type="term" value="F:GTPase activity"/>
    <property type="evidence" value="ECO:0007669"/>
    <property type="project" value="InterPro"/>
</dbReference>
<comment type="catalytic activity">
    <reaction evidence="9">
        <text>GTP + H2O = GDP + phosphate + H(+)</text>
        <dbReference type="Rhea" id="RHEA:19669"/>
        <dbReference type="ChEBI" id="CHEBI:15377"/>
        <dbReference type="ChEBI" id="CHEBI:15378"/>
        <dbReference type="ChEBI" id="CHEBI:37565"/>
        <dbReference type="ChEBI" id="CHEBI:43474"/>
        <dbReference type="ChEBI" id="CHEBI:58189"/>
        <dbReference type="EC" id="3.6.5.4"/>
    </reaction>
    <physiologicalReaction direction="left-to-right" evidence="9">
        <dbReference type="Rhea" id="RHEA:19670"/>
    </physiologicalReaction>
</comment>
<keyword evidence="5" id="KW-0342">GTP-binding</keyword>
<gene>
    <name evidence="12" type="ORF">C5167_046860</name>
</gene>
<evidence type="ECO:0000256" key="6">
    <source>
        <dbReference type="ARBA" id="ARBA00023135"/>
    </source>
</evidence>
<dbReference type="InterPro" id="IPR004780">
    <property type="entry name" value="SRP"/>
</dbReference>
<keyword evidence="4" id="KW-0694">RNA-binding</keyword>
<dbReference type="NCBIfam" id="TIGR00959">
    <property type="entry name" value="ffh"/>
    <property type="match status" value="1"/>
</dbReference>
<dbReference type="GO" id="GO:0006614">
    <property type="term" value="P:SRP-dependent cotranslational protein targeting to membrane"/>
    <property type="evidence" value="ECO:0007669"/>
    <property type="project" value="InterPro"/>
</dbReference>
<evidence type="ECO:0000256" key="5">
    <source>
        <dbReference type="ARBA" id="ARBA00023134"/>
    </source>
</evidence>
<dbReference type="InterPro" id="IPR003593">
    <property type="entry name" value="AAA+_ATPase"/>
</dbReference>
<keyword evidence="7" id="KW-0687">Ribonucleoprotein</keyword>
<keyword evidence="6" id="KW-0733">Signal recognition particle</keyword>
<evidence type="ECO:0000313" key="13">
    <source>
        <dbReference type="Proteomes" id="UP000316621"/>
    </source>
</evidence>
<dbReference type="Gene3D" id="1.20.120.140">
    <property type="entry name" value="Signal recognition particle SRP54, nucleotide-binding domain"/>
    <property type="match status" value="1"/>
</dbReference>
<dbReference type="SMART" id="SM00382">
    <property type="entry name" value="AAA"/>
    <property type="match status" value="1"/>
</dbReference>
<evidence type="ECO:0000256" key="8">
    <source>
        <dbReference type="ARBA" id="ARBA00035672"/>
    </source>
</evidence>
<dbReference type="Pfam" id="PF00448">
    <property type="entry name" value="SRP54"/>
    <property type="match status" value="1"/>
</dbReference>
<comment type="similarity">
    <text evidence="1">Belongs to the GTP-binding SRP family. SRP54 subfamily.</text>
</comment>
<dbReference type="PANTHER" id="PTHR11564">
    <property type="entry name" value="SIGNAL RECOGNITION PARTICLE 54K PROTEIN SRP54"/>
    <property type="match status" value="1"/>
</dbReference>
<dbReference type="STRING" id="3469.A0A4Y7LEZ3"/>
<keyword evidence="13" id="KW-1185">Reference proteome</keyword>
<dbReference type="SUPFAM" id="SSF47446">
    <property type="entry name" value="Signal peptide-binding domain"/>
    <property type="match status" value="1"/>
</dbReference>
<dbReference type="Proteomes" id="UP000316621">
    <property type="component" value="Chromosome 11"/>
</dbReference>
<dbReference type="SUPFAM" id="SSF52540">
    <property type="entry name" value="P-loop containing nucleoside triphosphate hydrolases"/>
    <property type="match status" value="1"/>
</dbReference>
<evidence type="ECO:0000256" key="4">
    <source>
        <dbReference type="ARBA" id="ARBA00022884"/>
    </source>
</evidence>
<dbReference type="FunFam" id="3.40.50.300:FF:000022">
    <property type="entry name" value="Signal recognition particle 54 kDa subunit"/>
    <property type="match status" value="1"/>
</dbReference>
<evidence type="ECO:0000256" key="7">
    <source>
        <dbReference type="ARBA" id="ARBA00023274"/>
    </source>
</evidence>
<reference evidence="12 13" key="1">
    <citation type="journal article" date="2018" name="Science">
        <title>The opium poppy genome and morphinan production.</title>
        <authorList>
            <person name="Guo L."/>
            <person name="Winzer T."/>
            <person name="Yang X."/>
            <person name="Li Y."/>
            <person name="Ning Z."/>
            <person name="He Z."/>
            <person name="Teodor R."/>
            <person name="Lu Y."/>
            <person name="Bowser T.A."/>
            <person name="Graham I.A."/>
            <person name="Ye K."/>
        </authorList>
    </citation>
    <scope>NUCLEOTIDE SEQUENCE [LARGE SCALE GENOMIC DNA]</scope>
    <source>
        <strain evidence="13">cv. HN1</strain>
        <tissue evidence="12">Leaves</tissue>
    </source>
</reference>
<dbReference type="InterPro" id="IPR013822">
    <property type="entry name" value="Signal_recog_particl_SRP54_hlx"/>
</dbReference>
<dbReference type="SMART" id="SM00963">
    <property type="entry name" value="SRP54_N"/>
    <property type="match status" value="1"/>
</dbReference>
<feature type="region of interest" description="Disordered" evidence="10">
    <location>
        <begin position="551"/>
        <end position="591"/>
    </location>
</feature>
<dbReference type="PANTHER" id="PTHR11564:SF5">
    <property type="entry name" value="SIGNAL RECOGNITION PARTICLE SUBUNIT SRP54"/>
    <property type="match status" value="1"/>
</dbReference>
<evidence type="ECO:0000256" key="3">
    <source>
        <dbReference type="ARBA" id="ARBA00022801"/>
    </source>
</evidence>
<dbReference type="HAMAP" id="MF_00306">
    <property type="entry name" value="SRP54"/>
    <property type="match status" value="1"/>
</dbReference>
<dbReference type="InterPro" id="IPR022941">
    <property type="entry name" value="SRP54"/>
</dbReference>
<dbReference type="AlphaFoldDB" id="A0A4Y7LEZ3"/>
<dbReference type="CDD" id="cd18539">
    <property type="entry name" value="SRP_G"/>
    <property type="match status" value="1"/>
</dbReference>
<dbReference type="InterPro" id="IPR036891">
    <property type="entry name" value="Signal_recog_part_SRP54_M_sf"/>
</dbReference>
<proteinExistence type="inferred from homology"/>
<dbReference type="InterPro" id="IPR004125">
    <property type="entry name" value="Signal_recog_particle_SRP54_M"/>
</dbReference>
<dbReference type="GO" id="GO:0005786">
    <property type="term" value="C:signal recognition particle, endoplasmic reticulum targeting"/>
    <property type="evidence" value="ECO:0007669"/>
    <property type="project" value="UniProtKB-KW"/>
</dbReference>
<dbReference type="Pfam" id="PF02881">
    <property type="entry name" value="SRP54_N"/>
    <property type="match status" value="1"/>
</dbReference>
<protein>
    <recommendedName>
        <fullName evidence="8">signal-recognition-particle GTPase</fullName>
        <ecNumber evidence="8">3.6.5.4</ecNumber>
    </recommendedName>
</protein>
<evidence type="ECO:0000256" key="2">
    <source>
        <dbReference type="ARBA" id="ARBA00022741"/>
    </source>
</evidence>
<dbReference type="InterPro" id="IPR042101">
    <property type="entry name" value="SRP54_N_sf"/>
</dbReference>
<dbReference type="EMBL" id="CM010725">
    <property type="protein sequence ID" value="RZC84073.1"/>
    <property type="molecule type" value="Genomic_DNA"/>
</dbReference>
<evidence type="ECO:0000259" key="11">
    <source>
        <dbReference type="PROSITE" id="PS00300"/>
    </source>
</evidence>
<accession>A0A4Y7LEZ3</accession>
<feature type="domain" description="SRP54-type proteins GTP-binding" evidence="11">
    <location>
        <begin position="350"/>
        <end position="363"/>
    </location>
</feature>
<dbReference type="InterPro" id="IPR027417">
    <property type="entry name" value="P-loop_NTPase"/>
</dbReference>
<dbReference type="GO" id="GO:0008312">
    <property type="term" value="F:7S RNA binding"/>
    <property type="evidence" value="ECO:0007669"/>
    <property type="project" value="InterPro"/>
</dbReference>
<organism evidence="12 13">
    <name type="scientific">Papaver somniferum</name>
    <name type="common">Opium poppy</name>
    <dbReference type="NCBI Taxonomy" id="3469"/>
    <lineage>
        <taxon>Eukaryota</taxon>
        <taxon>Viridiplantae</taxon>
        <taxon>Streptophyta</taxon>
        <taxon>Embryophyta</taxon>
        <taxon>Tracheophyta</taxon>
        <taxon>Spermatophyta</taxon>
        <taxon>Magnoliopsida</taxon>
        <taxon>Ranunculales</taxon>
        <taxon>Papaveraceae</taxon>
        <taxon>Papaveroideae</taxon>
        <taxon>Papaver</taxon>
    </lineage>
</organism>
<name>A0A4Y7LEZ3_PAPSO</name>
<dbReference type="Gene3D" id="3.40.50.300">
    <property type="entry name" value="P-loop containing nucleotide triphosphate hydrolases"/>
    <property type="match status" value="1"/>
</dbReference>
<dbReference type="InterPro" id="IPR000897">
    <property type="entry name" value="SRP54_GTPase_dom"/>
</dbReference>
<keyword evidence="3" id="KW-0378">Hydrolase</keyword>
<evidence type="ECO:0000256" key="9">
    <source>
        <dbReference type="ARBA" id="ARBA00048157"/>
    </source>
</evidence>
<evidence type="ECO:0000256" key="10">
    <source>
        <dbReference type="SAM" id="MobiDB-lite"/>
    </source>
</evidence>
<sequence>MEAIPHSVVVSRHFSQNSTLNRSFSKQKSAIKSTKFCSSLTGSSVSIGNSSKNLFTREIWGWVNSKSSTTIKRAERGVVKAEMFGQLTSGLESAWNKLKGEEVLTKDNIVEPMREIRRALLEADVSLPVVRRFVQAVSEQAVGVGLIRGVKPDQQLVKIVHSELVKLMGGEVSELNFAKSGTTVILLAGLQGVGKTTVCAKLSYYLKKQGKSSMLVAADVYRPAAIDQLVILGEQVGVPVYTAGNDVKPSEIARRGLEEANKKKMDVVIVDTAGRLQIDKSMMEELKEVKRALNPTEVLLVVDAMTGQEAAALVTTFNLEIGITGAILTKLDGDSRGGAALSVREVSGKPIKLVGRGERMEDLEPFYPDRMAGRILGMGDVLSFVEKAQEVMKQEDAEELQKKIMSAKFDFNDFLKQTRSVARMGSMTRVMGMIPGMGKVTPAQIRDAEKSLKIMESMIEVMTPEEREKPELLAESPALRKRIAKDSGKTEQQVSQLVAQLFQMRIRMKNLMGVMEGQEGSIPALSGLEEALKAETKLVGEEAPDVEVKHIEMLESCAPPGTARRKRKSDSRKQFAGTSDTRPSPRGFGSK</sequence>
<dbReference type="EC" id="3.6.5.4" evidence="8"/>
<evidence type="ECO:0000313" key="12">
    <source>
        <dbReference type="EMBL" id="RZC84073.1"/>
    </source>
</evidence>
<dbReference type="OMA" id="NACSNEE"/>
<dbReference type="GO" id="GO:0005525">
    <property type="term" value="F:GTP binding"/>
    <property type="evidence" value="ECO:0007669"/>
    <property type="project" value="UniProtKB-KW"/>
</dbReference>
<dbReference type="Gene3D" id="1.10.260.30">
    <property type="entry name" value="Signal recognition particle, SRP54 subunit, M-domain"/>
    <property type="match status" value="1"/>
</dbReference>
<evidence type="ECO:0000256" key="1">
    <source>
        <dbReference type="ARBA" id="ARBA00005450"/>
    </source>
</evidence>